<dbReference type="SUPFAM" id="SSF55785">
    <property type="entry name" value="PYP-like sensor domain (PAS domain)"/>
    <property type="match status" value="3"/>
</dbReference>
<dbReference type="InterPro" id="IPR000014">
    <property type="entry name" value="PAS"/>
</dbReference>
<dbReference type="Proteomes" id="UP000474802">
    <property type="component" value="Unassembled WGS sequence"/>
</dbReference>
<evidence type="ECO:0000259" key="3">
    <source>
        <dbReference type="PROSITE" id="PS50887"/>
    </source>
</evidence>
<proteinExistence type="predicted"/>
<organism evidence="4 5">
    <name type="scientific">Devosia aurantiaca</name>
    <dbReference type="NCBI Taxonomy" id="2714858"/>
    <lineage>
        <taxon>Bacteria</taxon>
        <taxon>Pseudomonadati</taxon>
        <taxon>Pseudomonadota</taxon>
        <taxon>Alphaproteobacteria</taxon>
        <taxon>Hyphomicrobiales</taxon>
        <taxon>Devosiaceae</taxon>
        <taxon>Devosia</taxon>
    </lineage>
</organism>
<dbReference type="InterPro" id="IPR001610">
    <property type="entry name" value="PAC"/>
</dbReference>
<dbReference type="Gene3D" id="3.30.450.20">
    <property type="entry name" value="PAS domain"/>
    <property type="match status" value="3"/>
</dbReference>
<dbReference type="Gene3D" id="3.30.70.270">
    <property type="match status" value="1"/>
</dbReference>
<dbReference type="InterPro" id="IPR029787">
    <property type="entry name" value="Nucleotide_cyclase"/>
</dbReference>
<dbReference type="SMART" id="SM00267">
    <property type="entry name" value="GGDEF"/>
    <property type="match status" value="1"/>
</dbReference>
<protein>
    <submittedName>
        <fullName evidence="4">PAS domain S-box protein</fullName>
    </submittedName>
</protein>
<dbReference type="InterPro" id="IPR043128">
    <property type="entry name" value="Rev_trsase/Diguanyl_cyclase"/>
</dbReference>
<sequence>MRKARPKSPAPSEHQTPTVEALTRVLDSAPVGMLVATTKGELIYSNRAIEDLLALQNVSEHPRNLSDLVPAEEQVGLRLQFSRLARGEVTTYRGEHRFCHADGHPIWVMLAASRFPGVTSGADYITVQLTSIELQKRAEEALAYSESRWNYALESARQGVWDHDLRRNTMFYSRMWRIMRGISPEEQVDGDRASWLARVHPDDRDRLVMEADRQHQGDKKFEALEYREQTRNGGYIWILSRGGPIEWDEHGNPTRTVGTDTDITLLKTVEQDLASQKERLRLTLQSIADGMISADSRGHIEFMNPAAEQLTGFTMAQARGMAVNQVFRIHSERTGQVIDCPVWSCFENDQPVRVDDDAILTNRDGSVRDVRCTAAPVRTDGGSRAGAVLVFQDVSQSRMMQRQLAYSASHDALSGLTNRAAFEQSLERVIAACRHQDRTACLVYIDLDHFKPVNDTAGHAAGDALLRQVASTLRDTCRSHDIVARIGGDEFVLLLEGTSLADGTRVAEKAVRGIAALLFNWAGREYRVGASAGITTIGRDPASPLGFMGEADAACYAAKAEGRGRVVAFSSMLTRNKR</sequence>
<dbReference type="PROSITE" id="PS50887">
    <property type="entry name" value="GGDEF"/>
    <property type="match status" value="1"/>
</dbReference>
<keyword evidence="5" id="KW-1185">Reference proteome</keyword>
<evidence type="ECO:0000313" key="5">
    <source>
        <dbReference type="Proteomes" id="UP000474802"/>
    </source>
</evidence>
<dbReference type="FunFam" id="3.30.70.270:FF:000001">
    <property type="entry name" value="Diguanylate cyclase domain protein"/>
    <property type="match status" value="1"/>
</dbReference>
<feature type="domain" description="GGDEF" evidence="3">
    <location>
        <begin position="438"/>
        <end position="571"/>
    </location>
</feature>
<dbReference type="NCBIfam" id="TIGR00229">
    <property type="entry name" value="sensory_box"/>
    <property type="match status" value="3"/>
</dbReference>
<dbReference type="PROSITE" id="PS50113">
    <property type="entry name" value="PAC"/>
    <property type="match status" value="2"/>
</dbReference>
<dbReference type="InterPro" id="IPR000700">
    <property type="entry name" value="PAS-assoc_C"/>
</dbReference>
<dbReference type="RefSeq" id="WP_164533598.1">
    <property type="nucleotide sequence ID" value="NZ_JAALFG010000001.1"/>
</dbReference>
<dbReference type="PROSITE" id="PS50112">
    <property type="entry name" value="PAS"/>
    <property type="match status" value="3"/>
</dbReference>
<dbReference type="GO" id="GO:0006355">
    <property type="term" value="P:regulation of DNA-templated transcription"/>
    <property type="evidence" value="ECO:0007669"/>
    <property type="project" value="InterPro"/>
</dbReference>
<feature type="domain" description="PAC" evidence="2">
    <location>
        <begin position="354"/>
        <end position="406"/>
    </location>
</feature>
<dbReference type="NCBIfam" id="TIGR00254">
    <property type="entry name" value="GGDEF"/>
    <property type="match status" value="1"/>
</dbReference>
<dbReference type="InterPro" id="IPR013655">
    <property type="entry name" value="PAS_fold_3"/>
</dbReference>
<feature type="domain" description="PAS" evidence="1">
    <location>
        <begin position="18"/>
        <end position="88"/>
    </location>
</feature>
<feature type="domain" description="PAS" evidence="1">
    <location>
        <begin position="276"/>
        <end position="320"/>
    </location>
</feature>
<dbReference type="InterPro" id="IPR000160">
    <property type="entry name" value="GGDEF_dom"/>
</dbReference>
<dbReference type="InterPro" id="IPR035965">
    <property type="entry name" value="PAS-like_dom_sf"/>
</dbReference>
<dbReference type="Pfam" id="PF08447">
    <property type="entry name" value="PAS_3"/>
    <property type="match status" value="1"/>
</dbReference>
<dbReference type="EMBL" id="JAALFG010000001">
    <property type="protein sequence ID" value="NGP17411.1"/>
    <property type="molecule type" value="Genomic_DNA"/>
</dbReference>
<evidence type="ECO:0000259" key="1">
    <source>
        <dbReference type="PROSITE" id="PS50112"/>
    </source>
</evidence>
<dbReference type="PANTHER" id="PTHR44757">
    <property type="entry name" value="DIGUANYLATE CYCLASE DGCP"/>
    <property type="match status" value="1"/>
</dbReference>
<accession>A0A6M1SX43</accession>
<reference evidence="4 5" key="2">
    <citation type="submission" date="2020-03" db="EMBL/GenBank/DDBJ databases">
        <title>Devosia chinhatensis sp. nov., isolated from a hexachlorocyclohexane (HCH) dump site in India.</title>
        <authorList>
            <person name="Kumar M."/>
            <person name="Lal R."/>
        </authorList>
    </citation>
    <scope>NUCLEOTIDE SEQUENCE [LARGE SCALE GENOMIC DNA]</scope>
    <source>
        <strain evidence="4 5">H239</strain>
    </source>
</reference>
<dbReference type="AlphaFoldDB" id="A0A6M1SX43"/>
<evidence type="ECO:0000313" key="4">
    <source>
        <dbReference type="EMBL" id="NGP17411.1"/>
    </source>
</evidence>
<dbReference type="Pfam" id="PF00989">
    <property type="entry name" value="PAS"/>
    <property type="match status" value="1"/>
</dbReference>
<dbReference type="CDD" id="cd01949">
    <property type="entry name" value="GGDEF"/>
    <property type="match status" value="1"/>
</dbReference>
<reference evidence="4 5" key="1">
    <citation type="submission" date="2020-02" db="EMBL/GenBank/DDBJ databases">
        <authorList>
            <person name="Khan S.A."/>
            <person name="Jeon C.O."/>
            <person name="Chun B.H."/>
        </authorList>
    </citation>
    <scope>NUCLEOTIDE SEQUENCE [LARGE SCALE GENOMIC DNA]</scope>
    <source>
        <strain evidence="4 5">H239</strain>
    </source>
</reference>
<feature type="domain" description="PAS" evidence="1">
    <location>
        <begin position="145"/>
        <end position="218"/>
    </location>
</feature>
<dbReference type="SUPFAM" id="SSF55073">
    <property type="entry name" value="Nucleotide cyclase"/>
    <property type="match status" value="1"/>
</dbReference>
<dbReference type="Pfam" id="PF13426">
    <property type="entry name" value="PAS_9"/>
    <property type="match status" value="1"/>
</dbReference>
<comment type="caution">
    <text evidence="4">The sequence shown here is derived from an EMBL/GenBank/DDBJ whole genome shotgun (WGS) entry which is preliminary data.</text>
</comment>
<dbReference type="CDD" id="cd00130">
    <property type="entry name" value="PAS"/>
    <property type="match status" value="3"/>
</dbReference>
<feature type="domain" description="PAC" evidence="2">
    <location>
        <begin position="222"/>
        <end position="275"/>
    </location>
</feature>
<gene>
    <name evidence="4" type="ORF">G5575_06820</name>
</gene>
<dbReference type="SMART" id="SM00086">
    <property type="entry name" value="PAC"/>
    <property type="match status" value="3"/>
</dbReference>
<dbReference type="SMART" id="SM00091">
    <property type="entry name" value="PAS"/>
    <property type="match status" value="3"/>
</dbReference>
<dbReference type="InterPro" id="IPR013767">
    <property type="entry name" value="PAS_fold"/>
</dbReference>
<dbReference type="PANTHER" id="PTHR44757:SF4">
    <property type="entry name" value="DIGUANYLATE CYCLASE DGCE-RELATED"/>
    <property type="match status" value="1"/>
</dbReference>
<dbReference type="Pfam" id="PF00990">
    <property type="entry name" value="GGDEF"/>
    <property type="match status" value="1"/>
</dbReference>
<evidence type="ECO:0000259" key="2">
    <source>
        <dbReference type="PROSITE" id="PS50113"/>
    </source>
</evidence>
<dbReference type="InterPro" id="IPR052155">
    <property type="entry name" value="Biofilm_reg_signaling"/>
</dbReference>
<name>A0A6M1SX43_9HYPH</name>
<dbReference type="GO" id="GO:0003824">
    <property type="term" value="F:catalytic activity"/>
    <property type="evidence" value="ECO:0007669"/>
    <property type="project" value="UniProtKB-ARBA"/>
</dbReference>